<keyword evidence="3" id="KW-1185">Reference proteome</keyword>
<dbReference type="Pfam" id="PF26061">
    <property type="entry name" value="DUF8021"/>
    <property type="match status" value="1"/>
</dbReference>
<accession>A0ABV9PTQ1</accession>
<reference evidence="3" key="1">
    <citation type="journal article" date="2019" name="Int. J. Syst. Evol. Microbiol.">
        <title>The Global Catalogue of Microorganisms (GCM) 10K type strain sequencing project: providing services to taxonomists for standard genome sequencing and annotation.</title>
        <authorList>
            <consortium name="The Broad Institute Genomics Platform"/>
            <consortium name="The Broad Institute Genome Sequencing Center for Infectious Disease"/>
            <person name="Wu L."/>
            <person name="Ma J."/>
        </authorList>
    </citation>
    <scope>NUCLEOTIDE SEQUENCE [LARGE SCALE GENOMIC DNA]</scope>
    <source>
        <strain evidence="3">JCM 11882</strain>
    </source>
</reference>
<comment type="caution">
    <text evidence="2">The sequence shown here is derived from an EMBL/GenBank/DDBJ whole genome shotgun (WGS) entry which is preliminary data.</text>
</comment>
<sequence length="166" mass="17961">MSLISRSLGMAGRAAVVAVGASVASAVLVGIDQRRGTAPAIPDHPGPYSPEEREAAVRTYLTALTLPAAAFRVPFAEDCVRRENGLRTGFGATHLRWDLHLHLQYSTIRELRDIQITVDPPGREGIVHAEFTIVTVVGLTARVREDFTVPAEDCLIHAIEARISLS</sequence>
<name>A0ABV9PTQ1_9ACTN</name>
<dbReference type="Proteomes" id="UP001595836">
    <property type="component" value="Unassembled WGS sequence"/>
</dbReference>
<proteinExistence type="predicted"/>
<dbReference type="RefSeq" id="WP_295652676.1">
    <property type="nucleotide sequence ID" value="NZ_BAABCD010000047.1"/>
</dbReference>
<organism evidence="2 3">
    <name type="scientific">Dietzia aurantiaca</name>
    <dbReference type="NCBI Taxonomy" id="983873"/>
    <lineage>
        <taxon>Bacteria</taxon>
        <taxon>Bacillati</taxon>
        <taxon>Actinomycetota</taxon>
        <taxon>Actinomycetes</taxon>
        <taxon>Mycobacteriales</taxon>
        <taxon>Dietziaceae</taxon>
        <taxon>Dietzia</taxon>
    </lineage>
</organism>
<evidence type="ECO:0000259" key="1">
    <source>
        <dbReference type="Pfam" id="PF26061"/>
    </source>
</evidence>
<evidence type="ECO:0000313" key="3">
    <source>
        <dbReference type="Proteomes" id="UP001595836"/>
    </source>
</evidence>
<feature type="domain" description="DUF8021" evidence="1">
    <location>
        <begin position="50"/>
        <end position="162"/>
    </location>
</feature>
<gene>
    <name evidence="2" type="ORF">ACFO7U_12760</name>
</gene>
<dbReference type="EMBL" id="JBHSHP010000050">
    <property type="protein sequence ID" value="MFC4755639.1"/>
    <property type="molecule type" value="Genomic_DNA"/>
</dbReference>
<dbReference type="InterPro" id="IPR058334">
    <property type="entry name" value="DUF8021"/>
</dbReference>
<protein>
    <recommendedName>
        <fullName evidence="1">DUF8021 domain-containing protein</fullName>
    </recommendedName>
</protein>
<evidence type="ECO:0000313" key="2">
    <source>
        <dbReference type="EMBL" id="MFC4755639.1"/>
    </source>
</evidence>